<dbReference type="Gene3D" id="3.30.70.270">
    <property type="match status" value="1"/>
</dbReference>
<dbReference type="SUPFAM" id="SSF55073">
    <property type="entry name" value="Nucleotide cyclase"/>
    <property type="match status" value="1"/>
</dbReference>
<dbReference type="Pfam" id="PF13185">
    <property type="entry name" value="GAF_2"/>
    <property type="match status" value="1"/>
</dbReference>
<accession>A0ABR9CZS6</accession>
<dbReference type="EMBL" id="JACXSS010000001">
    <property type="protein sequence ID" value="MBD9356353.1"/>
    <property type="molecule type" value="Genomic_DNA"/>
</dbReference>
<dbReference type="Proteomes" id="UP000652176">
    <property type="component" value="Unassembled WGS sequence"/>
</dbReference>
<dbReference type="PANTHER" id="PTHR45138:SF9">
    <property type="entry name" value="DIGUANYLATE CYCLASE DGCM-RELATED"/>
    <property type="match status" value="1"/>
</dbReference>
<dbReference type="SMART" id="SM00267">
    <property type="entry name" value="GGDEF"/>
    <property type="match status" value="1"/>
</dbReference>
<evidence type="ECO:0000313" key="5">
    <source>
        <dbReference type="Proteomes" id="UP000652176"/>
    </source>
</evidence>
<dbReference type="RefSeq" id="WP_192374712.1">
    <property type="nucleotide sequence ID" value="NZ_CAJHIV010000001.1"/>
</dbReference>
<keyword evidence="5" id="KW-1185">Reference proteome</keyword>
<feature type="domain" description="GGDEF" evidence="3">
    <location>
        <begin position="254"/>
        <end position="393"/>
    </location>
</feature>
<evidence type="ECO:0000259" key="3">
    <source>
        <dbReference type="PROSITE" id="PS50887"/>
    </source>
</evidence>
<dbReference type="CDD" id="cd01949">
    <property type="entry name" value="GGDEF"/>
    <property type="match status" value="1"/>
</dbReference>
<dbReference type="InterPro" id="IPR043128">
    <property type="entry name" value="Rev_trsase/Diguanyl_cyclase"/>
</dbReference>
<evidence type="ECO:0000313" key="4">
    <source>
        <dbReference type="EMBL" id="MBD9356353.1"/>
    </source>
</evidence>
<evidence type="ECO:0000256" key="1">
    <source>
        <dbReference type="ARBA" id="ARBA00012528"/>
    </source>
</evidence>
<dbReference type="InterPro" id="IPR000160">
    <property type="entry name" value="GGDEF_dom"/>
</dbReference>
<protein>
    <recommendedName>
        <fullName evidence="1">diguanylate cyclase</fullName>
        <ecNumber evidence="1">2.7.7.65</ecNumber>
    </recommendedName>
</protein>
<dbReference type="EC" id="2.7.7.65" evidence="1"/>
<reference evidence="4 5" key="1">
    <citation type="submission" date="2020-09" db="EMBL/GenBank/DDBJ databases">
        <title>Methylomonas albis sp. nov. and Methylomonas fluvii sp. nov.: Two cold-adapted methanotrophs from the River Elbe and an amended description of Methylovulum psychrotolerans strain Eb1.</title>
        <authorList>
            <person name="Bussmann I.K."/>
            <person name="Klings K.-W."/>
            <person name="Warnstedt J."/>
            <person name="Hoppert M."/>
            <person name="Saborowski A."/>
            <person name="Horn F."/>
            <person name="Liebner S."/>
        </authorList>
    </citation>
    <scope>NUCLEOTIDE SEQUENCE [LARGE SCALE GENOMIC DNA]</scope>
    <source>
        <strain evidence="4 5">EbA</strain>
    </source>
</reference>
<dbReference type="PROSITE" id="PS50887">
    <property type="entry name" value="GGDEF"/>
    <property type="match status" value="1"/>
</dbReference>
<dbReference type="InterPro" id="IPR050469">
    <property type="entry name" value="Diguanylate_Cyclase"/>
</dbReference>
<dbReference type="NCBIfam" id="TIGR00254">
    <property type="entry name" value="GGDEF"/>
    <property type="match status" value="1"/>
</dbReference>
<dbReference type="SUPFAM" id="SSF55781">
    <property type="entry name" value="GAF domain-like"/>
    <property type="match status" value="1"/>
</dbReference>
<dbReference type="InterPro" id="IPR029787">
    <property type="entry name" value="Nucleotide_cyclase"/>
</dbReference>
<dbReference type="Gene3D" id="3.30.450.40">
    <property type="match status" value="1"/>
</dbReference>
<sequence length="399" mass="45079">MEQQNADSQDAKLAGFGMQDLLIDLVNALSAVKQLSEIDYQVDDEKALIRQALASLIQYQDMERCSFFIVDSEGLLSNIAGISIRELNNSEPKVDTPLRFKVGEGLIGAAAATGILQHCQNCHEDRRFEKSGHLNQSPGSVISVPVFTLNRTLIGVLNVSHPQAHYFSEWHIRLLEVYKNILGQLITTRRLVQQMEQQIAFRTAELESLVAETNQLKDHFVSMSMHDQLTGLHNRRFFYDQIEVVIAHHKRYKSSFCLLVMDIDHFKVINDRFGHLFGDQVLAGVANALKRQVRNTDILVRFGGEEFVAIFTNTRCDSGRTFAERIRQEIKTLEWIIDKEVVNLTLSIGLYCLNGDLLQSKQMPDIDQMISYADAALYQAKAGGRDKTIVFGESCSDPN</sequence>
<organism evidence="4 5">
    <name type="scientific">Methylomonas albis</name>
    <dbReference type="NCBI Taxonomy" id="1854563"/>
    <lineage>
        <taxon>Bacteria</taxon>
        <taxon>Pseudomonadati</taxon>
        <taxon>Pseudomonadota</taxon>
        <taxon>Gammaproteobacteria</taxon>
        <taxon>Methylococcales</taxon>
        <taxon>Methylococcaceae</taxon>
        <taxon>Methylomonas</taxon>
    </lineage>
</organism>
<comment type="catalytic activity">
    <reaction evidence="2">
        <text>2 GTP = 3',3'-c-di-GMP + 2 diphosphate</text>
        <dbReference type="Rhea" id="RHEA:24898"/>
        <dbReference type="ChEBI" id="CHEBI:33019"/>
        <dbReference type="ChEBI" id="CHEBI:37565"/>
        <dbReference type="ChEBI" id="CHEBI:58805"/>
        <dbReference type="EC" id="2.7.7.65"/>
    </reaction>
</comment>
<name>A0ABR9CZS6_9GAMM</name>
<gene>
    <name evidence="4" type="ORF">IE877_10700</name>
</gene>
<dbReference type="Pfam" id="PF00990">
    <property type="entry name" value="GGDEF"/>
    <property type="match status" value="1"/>
</dbReference>
<dbReference type="SMART" id="SM00065">
    <property type="entry name" value="GAF"/>
    <property type="match status" value="1"/>
</dbReference>
<dbReference type="InterPro" id="IPR029016">
    <property type="entry name" value="GAF-like_dom_sf"/>
</dbReference>
<dbReference type="InterPro" id="IPR003018">
    <property type="entry name" value="GAF"/>
</dbReference>
<comment type="caution">
    <text evidence="4">The sequence shown here is derived from an EMBL/GenBank/DDBJ whole genome shotgun (WGS) entry which is preliminary data.</text>
</comment>
<proteinExistence type="predicted"/>
<evidence type="ECO:0000256" key="2">
    <source>
        <dbReference type="ARBA" id="ARBA00034247"/>
    </source>
</evidence>
<dbReference type="PANTHER" id="PTHR45138">
    <property type="entry name" value="REGULATORY COMPONENTS OF SENSORY TRANSDUCTION SYSTEM"/>
    <property type="match status" value="1"/>
</dbReference>